<evidence type="ECO:0000313" key="6">
    <source>
        <dbReference type="Proteomes" id="UP000032049"/>
    </source>
</evidence>
<dbReference type="GO" id="GO:0003677">
    <property type="term" value="F:DNA binding"/>
    <property type="evidence" value="ECO:0007669"/>
    <property type="project" value="UniProtKB-KW"/>
</dbReference>
<dbReference type="PROSITE" id="PS51118">
    <property type="entry name" value="HTH_HXLR"/>
    <property type="match status" value="1"/>
</dbReference>
<dbReference type="Proteomes" id="UP000032049">
    <property type="component" value="Unassembled WGS sequence"/>
</dbReference>
<dbReference type="PANTHER" id="PTHR33204:SF29">
    <property type="entry name" value="TRANSCRIPTIONAL REGULATOR"/>
    <property type="match status" value="1"/>
</dbReference>
<dbReference type="Pfam" id="PF01638">
    <property type="entry name" value="HxlR"/>
    <property type="match status" value="1"/>
</dbReference>
<dbReference type="InterPro" id="IPR036388">
    <property type="entry name" value="WH-like_DNA-bd_sf"/>
</dbReference>
<accession>A0A0D0FQ31</accession>
<evidence type="ECO:0000313" key="5">
    <source>
        <dbReference type="EMBL" id="KIO74539.1"/>
    </source>
</evidence>
<keyword evidence="2" id="KW-0238">DNA-binding</keyword>
<dbReference type="STRING" id="1503925.TH53_25895"/>
<evidence type="ECO:0000256" key="2">
    <source>
        <dbReference type="ARBA" id="ARBA00023125"/>
    </source>
</evidence>
<dbReference type="InterPro" id="IPR036390">
    <property type="entry name" value="WH_DNA-bd_sf"/>
</dbReference>
<protein>
    <submittedName>
        <fullName evidence="5">HxlR family transcriptional regulator</fullName>
    </submittedName>
</protein>
<dbReference type="SUPFAM" id="SSF46785">
    <property type="entry name" value="Winged helix' DNA-binding domain"/>
    <property type="match status" value="1"/>
</dbReference>
<name>A0A0D0FQ31_9SPHI</name>
<dbReference type="EMBL" id="JXRA01000170">
    <property type="protein sequence ID" value="KIO74539.1"/>
    <property type="molecule type" value="Genomic_DNA"/>
</dbReference>
<keyword evidence="6" id="KW-1185">Reference proteome</keyword>
<dbReference type="AlphaFoldDB" id="A0A0D0FQ31"/>
<evidence type="ECO:0000256" key="1">
    <source>
        <dbReference type="ARBA" id="ARBA00023015"/>
    </source>
</evidence>
<organism evidence="5 6">
    <name type="scientific">Pedobacter lusitanus</name>
    <dbReference type="NCBI Taxonomy" id="1503925"/>
    <lineage>
        <taxon>Bacteria</taxon>
        <taxon>Pseudomonadati</taxon>
        <taxon>Bacteroidota</taxon>
        <taxon>Sphingobacteriia</taxon>
        <taxon>Sphingobacteriales</taxon>
        <taxon>Sphingobacteriaceae</taxon>
        <taxon>Pedobacter</taxon>
    </lineage>
</organism>
<sequence>MPFCEGNHTREDSKKDLIALEDTLYVIGGKWKLKIINALYVNGNSRFNQLQQIVTGISARVLSKELKEMELNGFIKRNVYTDTPVVITYGITSYCSTLGPVLSTLIEWGNTHKDKIRKDYRN</sequence>
<reference evidence="5 6" key="1">
    <citation type="submission" date="2015-01" db="EMBL/GenBank/DDBJ databases">
        <title>Draft genome sequence of Pedobacter sp. NL19 isolated from sludge of an effluent treatment pond in an abandoned uranium mine.</title>
        <authorList>
            <person name="Santos T."/>
            <person name="Caetano T."/>
            <person name="Covas C."/>
            <person name="Cruz A."/>
            <person name="Mendo S."/>
        </authorList>
    </citation>
    <scope>NUCLEOTIDE SEQUENCE [LARGE SCALE GENOMIC DNA]</scope>
    <source>
        <strain evidence="5 6">NL19</strain>
    </source>
</reference>
<keyword evidence="3" id="KW-0804">Transcription</keyword>
<evidence type="ECO:0000256" key="3">
    <source>
        <dbReference type="ARBA" id="ARBA00023163"/>
    </source>
</evidence>
<gene>
    <name evidence="5" type="ORF">TH53_25895</name>
</gene>
<keyword evidence="1" id="KW-0805">Transcription regulation</keyword>
<dbReference type="InterPro" id="IPR002577">
    <property type="entry name" value="HTH_HxlR"/>
</dbReference>
<proteinExistence type="predicted"/>
<dbReference type="Gene3D" id="1.10.10.10">
    <property type="entry name" value="Winged helix-like DNA-binding domain superfamily/Winged helix DNA-binding domain"/>
    <property type="match status" value="1"/>
</dbReference>
<comment type="caution">
    <text evidence="5">The sequence shown here is derived from an EMBL/GenBank/DDBJ whole genome shotgun (WGS) entry which is preliminary data.</text>
</comment>
<dbReference type="PANTHER" id="PTHR33204">
    <property type="entry name" value="TRANSCRIPTIONAL REGULATOR, MARR FAMILY"/>
    <property type="match status" value="1"/>
</dbReference>
<feature type="domain" description="HTH hxlR-type" evidence="4">
    <location>
        <begin position="4"/>
        <end position="117"/>
    </location>
</feature>
<evidence type="ECO:0000259" key="4">
    <source>
        <dbReference type="PROSITE" id="PS51118"/>
    </source>
</evidence>